<dbReference type="InterPro" id="IPR014027">
    <property type="entry name" value="UDP-Glc/GDP-Man_DH_C"/>
</dbReference>
<protein>
    <submittedName>
        <fullName evidence="2">UDP-N-acetyl-D-mannosaminuronic acid dehydrogenase</fullName>
    </submittedName>
</protein>
<organism evidence="2 3">
    <name type="scientific">Asanoa ishikariensis</name>
    <dbReference type="NCBI Taxonomy" id="137265"/>
    <lineage>
        <taxon>Bacteria</taxon>
        <taxon>Bacillati</taxon>
        <taxon>Actinomycetota</taxon>
        <taxon>Actinomycetes</taxon>
        <taxon>Micromonosporales</taxon>
        <taxon>Micromonosporaceae</taxon>
        <taxon>Asanoa</taxon>
    </lineage>
</organism>
<sequence>DPRESLAYKLRKILMMKTRETLCTDPYVVDDRLTPYDEVLKRSDLLVIAAPHPDYATVDTDKPVIDMWGLTGQGVRV</sequence>
<feature type="domain" description="UDP-glucose/GDP-mannose dehydrogenase C-terminal" evidence="1">
    <location>
        <begin position="1"/>
        <end position="73"/>
    </location>
</feature>
<dbReference type="SUPFAM" id="SSF52413">
    <property type="entry name" value="UDP-glucose/GDP-mannose dehydrogenase C-terminal domain"/>
    <property type="match status" value="1"/>
</dbReference>
<dbReference type="EMBL" id="FNQB01000009">
    <property type="protein sequence ID" value="SDZ67838.1"/>
    <property type="molecule type" value="Genomic_DNA"/>
</dbReference>
<dbReference type="SMART" id="SM00984">
    <property type="entry name" value="UDPG_MGDP_dh_C"/>
    <property type="match status" value="1"/>
</dbReference>
<feature type="non-terminal residue" evidence="2">
    <location>
        <position position="1"/>
    </location>
</feature>
<evidence type="ECO:0000313" key="2">
    <source>
        <dbReference type="EMBL" id="SDZ67838.1"/>
    </source>
</evidence>
<evidence type="ECO:0000259" key="1">
    <source>
        <dbReference type="SMART" id="SM00984"/>
    </source>
</evidence>
<dbReference type="Proteomes" id="UP000199632">
    <property type="component" value="Unassembled WGS sequence"/>
</dbReference>
<dbReference type="STRING" id="137265.SAMN05421684_8525"/>
<name>A0A1H3UZS1_9ACTN</name>
<dbReference type="GO" id="GO:0016616">
    <property type="term" value="F:oxidoreductase activity, acting on the CH-OH group of donors, NAD or NADP as acceptor"/>
    <property type="evidence" value="ECO:0007669"/>
    <property type="project" value="InterPro"/>
</dbReference>
<reference evidence="3" key="1">
    <citation type="submission" date="2016-10" db="EMBL/GenBank/DDBJ databases">
        <authorList>
            <person name="Varghese N."/>
            <person name="Submissions S."/>
        </authorList>
    </citation>
    <scope>NUCLEOTIDE SEQUENCE [LARGE SCALE GENOMIC DNA]</scope>
    <source>
        <strain evidence="3">DSM 44718</strain>
    </source>
</reference>
<accession>A0A1H3UZS1</accession>
<dbReference type="GO" id="GO:0051287">
    <property type="term" value="F:NAD binding"/>
    <property type="evidence" value="ECO:0007669"/>
    <property type="project" value="InterPro"/>
</dbReference>
<dbReference type="InterPro" id="IPR036220">
    <property type="entry name" value="UDP-Glc/GDP-Man_DH_C_sf"/>
</dbReference>
<dbReference type="AlphaFoldDB" id="A0A1H3UZS1"/>
<evidence type="ECO:0000313" key="3">
    <source>
        <dbReference type="Proteomes" id="UP000199632"/>
    </source>
</evidence>
<dbReference type="Gene3D" id="3.40.50.720">
    <property type="entry name" value="NAD(P)-binding Rossmann-like Domain"/>
    <property type="match status" value="1"/>
</dbReference>
<proteinExistence type="predicted"/>
<gene>
    <name evidence="2" type="ORF">SAMN05421684_8525</name>
</gene>
<keyword evidence="3" id="KW-1185">Reference proteome</keyword>